<protein>
    <recommendedName>
        <fullName evidence="3">IS66 family insertion sequence element accessory protein TnpB</fullName>
    </recommendedName>
</protein>
<reference evidence="1 2" key="1">
    <citation type="submission" date="2015-09" db="EMBL/GenBank/DDBJ databases">
        <authorList>
            <consortium name="Pathogen Informatics"/>
        </authorList>
    </citation>
    <scope>NUCLEOTIDE SEQUENCE [LARGE SCALE GENOMIC DNA]</scope>
    <source>
        <strain evidence="1 2">2789STDY5608850</strain>
    </source>
</reference>
<accession>A0A174J6V5</accession>
<dbReference type="AlphaFoldDB" id="A0A174J6V5"/>
<sequence length="127" mass="14588">MDAFTHEVRLNQWKLIIEQCQSRPDGQTARQWLAENGIQEKTYYYWLRRVRKEVYSRLSDGSTSLPAMQEKGTVTFAEVPMIPQQNPEIPFSFQPAVVIKTSQATVAVSNEVSDRLLTRLLQEVSNA</sequence>
<organism evidence="1 2">
    <name type="scientific">Hungatella hathewayi</name>
    <dbReference type="NCBI Taxonomy" id="154046"/>
    <lineage>
        <taxon>Bacteria</taxon>
        <taxon>Bacillati</taxon>
        <taxon>Bacillota</taxon>
        <taxon>Clostridia</taxon>
        <taxon>Lachnospirales</taxon>
        <taxon>Lachnospiraceae</taxon>
        <taxon>Hungatella</taxon>
    </lineage>
</organism>
<evidence type="ECO:0000313" key="2">
    <source>
        <dbReference type="Proteomes" id="UP000095651"/>
    </source>
</evidence>
<dbReference type="EMBL" id="CYZE01000015">
    <property type="protein sequence ID" value="CUO95444.1"/>
    <property type="molecule type" value="Genomic_DNA"/>
</dbReference>
<evidence type="ECO:0008006" key="3">
    <source>
        <dbReference type="Google" id="ProtNLM"/>
    </source>
</evidence>
<dbReference type="RefSeq" id="WP_055658562.1">
    <property type="nucleotide sequence ID" value="NZ_CABIXC010000015.1"/>
</dbReference>
<dbReference type="Proteomes" id="UP000095651">
    <property type="component" value="Unassembled WGS sequence"/>
</dbReference>
<evidence type="ECO:0000313" key="1">
    <source>
        <dbReference type="EMBL" id="CUO95444.1"/>
    </source>
</evidence>
<name>A0A174J6V5_9FIRM</name>
<gene>
    <name evidence="1" type="ORF">ERS852407_04511</name>
</gene>
<proteinExistence type="predicted"/>